<dbReference type="OrthoDB" id="123735at2759"/>
<evidence type="ECO:0000313" key="2">
    <source>
        <dbReference type="EMBL" id="TMW58051.1"/>
    </source>
</evidence>
<protein>
    <submittedName>
        <fullName evidence="2">Uncharacterized protein</fullName>
    </submittedName>
</protein>
<dbReference type="EMBL" id="SPLM01000113">
    <property type="protein sequence ID" value="TMW58051.1"/>
    <property type="molecule type" value="Genomic_DNA"/>
</dbReference>
<accession>A0A8K1FD87</accession>
<reference evidence="2" key="1">
    <citation type="submission" date="2019-03" db="EMBL/GenBank/DDBJ databases">
        <title>Long read genome sequence of the mycoparasitic Pythium oligandrum ATCC 38472 isolated from sugarbeet rhizosphere.</title>
        <authorList>
            <person name="Gaulin E."/>
        </authorList>
    </citation>
    <scope>NUCLEOTIDE SEQUENCE</scope>
    <source>
        <strain evidence="2">ATCC 38472_TT</strain>
    </source>
</reference>
<feature type="compositionally biased region" description="Basic and acidic residues" evidence="1">
    <location>
        <begin position="224"/>
        <end position="233"/>
    </location>
</feature>
<sequence>MSVVDAQPSPQGYDSVGIAYPKIESIARDALVQWKKARSVYEAEVTEWCRARAMDPAHVMVSVKSTMDPTLLRMCCRLEWKIKLEDITDEVLIERLDAIISSFKNGTLSDYEAVFDAKLKMDLQESDVKARVMKYFCLCEEIVEDEDLASLFSTPEGQREHYQMLITHLSPKELKVSVEEALRSASSEAMENPVELYRVVLAKAMEQNLLYSLRKRAAQPVSAEEEREHHNHVENSLQDSDLHHRGAKRQWEVTSEGTTEAAVHQETQQVAREMEVRVNEEVTMQHSQRLKCFRCGGPHFKIECPKIDETKLALECAFKETLIRSSRLINVSIQLEQKE</sequence>
<keyword evidence="3" id="KW-1185">Reference proteome</keyword>
<dbReference type="AlphaFoldDB" id="A0A8K1FD87"/>
<dbReference type="Proteomes" id="UP000794436">
    <property type="component" value="Unassembled WGS sequence"/>
</dbReference>
<feature type="region of interest" description="Disordered" evidence="1">
    <location>
        <begin position="221"/>
        <end position="262"/>
    </location>
</feature>
<proteinExistence type="predicted"/>
<gene>
    <name evidence="2" type="ORF">Poli38472_013525</name>
</gene>
<evidence type="ECO:0000256" key="1">
    <source>
        <dbReference type="SAM" id="MobiDB-lite"/>
    </source>
</evidence>
<evidence type="ECO:0000313" key="3">
    <source>
        <dbReference type="Proteomes" id="UP000794436"/>
    </source>
</evidence>
<organism evidence="2 3">
    <name type="scientific">Pythium oligandrum</name>
    <name type="common">Mycoparasitic fungus</name>
    <dbReference type="NCBI Taxonomy" id="41045"/>
    <lineage>
        <taxon>Eukaryota</taxon>
        <taxon>Sar</taxon>
        <taxon>Stramenopiles</taxon>
        <taxon>Oomycota</taxon>
        <taxon>Peronosporomycetes</taxon>
        <taxon>Pythiales</taxon>
        <taxon>Pythiaceae</taxon>
        <taxon>Pythium</taxon>
    </lineage>
</organism>
<comment type="caution">
    <text evidence="2">The sequence shown here is derived from an EMBL/GenBank/DDBJ whole genome shotgun (WGS) entry which is preliminary data.</text>
</comment>
<name>A0A8K1FD87_PYTOL</name>